<gene>
    <name evidence="2" type="ORF">K6T50_00765</name>
</gene>
<name>A0A8T8WD39_9EURY</name>
<feature type="compositionally biased region" description="Gly residues" evidence="1">
    <location>
        <begin position="143"/>
        <end position="153"/>
    </location>
</feature>
<dbReference type="KEGG" id="hmp:K6T50_00765"/>
<dbReference type="GeneID" id="67176629"/>
<feature type="region of interest" description="Disordered" evidence="1">
    <location>
        <begin position="116"/>
        <end position="167"/>
    </location>
</feature>
<protein>
    <submittedName>
        <fullName evidence="2">Uncharacterized protein</fullName>
    </submittedName>
</protein>
<accession>A0A8T8WD39</accession>
<dbReference type="RefSeq" id="WP_222607553.1">
    <property type="nucleotide sequence ID" value="NZ_CP081958.1"/>
</dbReference>
<evidence type="ECO:0000256" key="1">
    <source>
        <dbReference type="SAM" id="MobiDB-lite"/>
    </source>
</evidence>
<organism evidence="2 3">
    <name type="scientific">Halobaculum magnesiiphilum</name>
    <dbReference type="NCBI Taxonomy" id="1017351"/>
    <lineage>
        <taxon>Archaea</taxon>
        <taxon>Methanobacteriati</taxon>
        <taxon>Methanobacteriota</taxon>
        <taxon>Stenosarchaea group</taxon>
        <taxon>Halobacteria</taxon>
        <taxon>Halobacteriales</taxon>
        <taxon>Haloferacaceae</taxon>
        <taxon>Halobaculum</taxon>
    </lineage>
</organism>
<reference evidence="2 3" key="1">
    <citation type="journal article" date="2021" name="Int. J. Syst. Evol. Microbiol.">
        <title>Halobaculum halophilum sp. nov. and Halobaculum salinum sp. nov., isolated from salt lake and saline soil.</title>
        <authorList>
            <person name="Cui H.L."/>
            <person name="Shi X.W."/>
            <person name="Yin X.M."/>
            <person name="Yang X.Y."/>
            <person name="Hou J."/>
            <person name="Zhu L."/>
        </authorList>
    </citation>
    <scope>NUCLEOTIDE SEQUENCE [LARGE SCALE GENOMIC DNA]</scope>
    <source>
        <strain evidence="2 3">NBRC 109044</strain>
    </source>
</reference>
<evidence type="ECO:0000313" key="2">
    <source>
        <dbReference type="EMBL" id="QZP37745.1"/>
    </source>
</evidence>
<evidence type="ECO:0000313" key="3">
    <source>
        <dbReference type="Proteomes" id="UP000826254"/>
    </source>
</evidence>
<dbReference type="Proteomes" id="UP000826254">
    <property type="component" value="Chromosome"/>
</dbReference>
<sequence length="197" mass="20313">MAQTNQPTTKSGNIILRRVSVPDQVDPGEPYEVDVKVSNGAGFINPWDNDRCHGSAYDGYKLKVVLTGPNGEELTKGPVCHLRTTIGTKDETYTFTVEAPQSGRAEVSAYVEMEKSGKRTDALEASTVVSSTPAEQPDTGSSDDGGGGGGSGLFDGSPDPTPGGGTSFDTYAKGAGLILVLIAIAWLADSGASIAGD</sequence>
<dbReference type="EMBL" id="CP081958">
    <property type="protein sequence ID" value="QZP37745.1"/>
    <property type="molecule type" value="Genomic_DNA"/>
</dbReference>
<dbReference type="AlphaFoldDB" id="A0A8T8WD39"/>
<proteinExistence type="predicted"/>
<keyword evidence="3" id="KW-1185">Reference proteome</keyword>